<evidence type="ECO:0000313" key="4">
    <source>
        <dbReference type="RefSeq" id="XP_022105317.1"/>
    </source>
</evidence>
<gene>
    <name evidence="4" type="primary">LOC110987151</name>
</gene>
<proteinExistence type="predicted"/>
<dbReference type="OrthoDB" id="10574680at2759"/>
<keyword evidence="1" id="KW-0175">Coiled coil</keyword>
<feature type="compositionally biased region" description="Basic and acidic residues" evidence="2">
    <location>
        <begin position="278"/>
        <end position="298"/>
    </location>
</feature>
<dbReference type="Proteomes" id="UP000694845">
    <property type="component" value="Unplaced"/>
</dbReference>
<dbReference type="KEGG" id="aplc:110987151"/>
<evidence type="ECO:0000256" key="1">
    <source>
        <dbReference type="SAM" id="Coils"/>
    </source>
</evidence>
<accession>A0A8B7ZJW2</accession>
<sequence length="327" mass="36508">MGCAKSRIGPMPISSTIAIERSDRRKESRPNGKARRRIRFRAVKVTPAKSHLGGGDNPEYVDKLKVDVSVRPNSRMESSLFTSNRPEDATIYPDTCNVPRPSDLHPTLSKAERGQIQADILHELRVAGILEWRASASGAISFTVADKVGSGGAPQPSHRPPARLISLKKNLNHSMQERMTADKLKKRMEAAEKRRKLNQDALKERLRVHSRLGMQYSEAAAQAERALQQRVADKIIEKELAYNKRVEQMRKERRERVQAMSRRGDHAKQVVESLDKACQKRAADNVAKKTEPLLDKRHTSGTPTCKQSVAEPKAPRERPGSSGAPPS</sequence>
<feature type="coiled-coil region" evidence="1">
    <location>
        <begin position="174"/>
        <end position="201"/>
    </location>
</feature>
<evidence type="ECO:0000256" key="2">
    <source>
        <dbReference type="SAM" id="MobiDB-lite"/>
    </source>
</evidence>
<dbReference type="OMA" id="CAKSRIG"/>
<feature type="region of interest" description="Disordered" evidence="2">
    <location>
        <begin position="1"/>
        <end position="38"/>
    </location>
</feature>
<dbReference type="GeneID" id="110987151"/>
<reference evidence="4" key="1">
    <citation type="submission" date="2025-08" db="UniProtKB">
        <authorList>
            <consortium name="RefSeq"/>
        </authorList>
    </citation>
    <scope>IDENTIFICATION</scope>
</reference>
<feature type="region of interest" description="Disordered" evidence="2">
    <location>
        <begin position="278"/>
        <end position="327"/>
    </location>
</feature>
<dbReference type="AlphaFoldDB" id="A0A8B7ZJW2"/>
<keyword evidence="3" id="KW-1185">Reference proteome</keyword>
<organism evidence="3 4">
    <name type="scientific">Acanthaster planci</name>
    <name type="common">Crown-of-thorns starfish</name>
    <dbReference type="NCBI Taxonomy" id="133434"/>
    <lineage>
        <taxon>Eukaryota</taxon>
        <taxon>Metazoa</taxon>
        <taxon>Echinodermata</taxon>
        <taxon>Eleutherozoa</taxon>
        <taxon>Asterozoa</taxon>
        <taxon>Asteroidea</taxon>
        <taxon>Valvatacea</taxon>
        <taxon>Valvatida</taxon>
        <taxon>Acanthasteridae</taxon>
        <taxon>Acanthaster</taxon>
    </lineage>
</organism>
<protein>
    <submittedName>
        <fullName evidence="4">Uncharacterized protein LOC110987151</fullName>
    </submittedName>
</protein>
<dbReference type="RefSeq" id="XP_022105317.1">
    <property type="nucleotide sequence ID" value="XM_022249625.1"/>
</dbReference>
<evidence type="ECO:0000313" key="3">
    <source>
        <dbReference type="Proteomes" id="UP000694845"/>
    </source>
</evidence>
<name>A0A8B7ZJW2_ACAPL</name>
<feature type="compositionally biased region" description="Basic and acidic residues" evidence="2">
    <location>
        <begin position="20"/>
        <end position="30"/>
    </location>
</feature>